<evidence type="ECO:0000313" key="1">
    <source>
        <dbReference type="EMBL" id="EKC41983.1"/>
    </source>
</evidence>
<dbReference type="EMBL" id="JH818444">
    <property type="protein sequence ID" value="EKC41983.1"/>
    <property type="molecule type" value="Genomic_DNA"/>
</dbReference>
<gene>
    <name evidence="1" type="ORF">CGI_10028165</name>
</gene>
<evidence type="ECO:0000313" key="3">
    <source>
        <dbReference type="Proteomes" id="UP000005408"/>
    </source>
</evidence>
<sequence length="215" mass="24903">MAFHTTPRYIRDNDVKYLYSGPRNGAGIKTDFHRSQLPGTLVDFLKYSKNRVKKFPAAPAFREYTSDEVNEVVSRVQDDTRFKRQGCARKISDIFNDMPPLSRSQTNVHEIDMRLLQPTVSSNIRKSMRRNRKSAFRLPEISCSCERFGVPMSKRYHPLYHGKTLMSFSSMFTMRLASRRSDRSSRSTGSDVTKSATPCSQCKQLIKEHNYIRET</sequence>
<reference evidence="1" key="1">
    <citation type="journal article" date="2012" name="Nature">
        <title>The oyster genome reveals stress adaptation and complexity of shell formation.</title>
        <authorList>
            <person name="Zhang G."/>
            <person name="Fang X."/>
            <person name="Guo X."/>
            <person name="Li L."/>
            <person name="Luo R."/>
            <person name="Xu F."/>
            <person name="Yang P."/>
            <person name="Zhang L."/>
            <person name="Wang X."/>
            <person name="Qi H."/>
            <person name="Xiong Z."/>
            <person name="Que H."/>
            <person name="Xie Y."/>
            <person name="Holland P.W."/>
            <person name="Paps J."/>
            <person name="Zhu Y."/>
            <person name="Wu F."/>
            <person name="Chen Y."/>
            <person name="Wang J."/>
            <person name="Peng C."/>
            <person name="Meng J."/>
            <person name="Yang L."/>
            <person name="Liu J."/>
            <person name="Wen B."/>
            <person name="Zhang N."/>
            <person name="Huang Z."/>
            <person name="Zhu Q."/>
            <person name="Feng Y."/>
            <person name="Mount A."/>
            <person name="Hedgecock D."/>
            <person name="Xu Z."/>
            <person name="Liu Y."/>
            <person name="Domazet-Loso T."/>
            <person name="Du Y."/>
            <person name="Sun X."/>
            <person name="Zhang S."/>
            <person name="Liu B."/>
            <person name="Cheng P."/>
            <person name="Jiang X."/>
            <person name="Li J."/>
            <person name="Fan D."/>
            <person name="Wang W."/>
            <person name="Fu W."/>
            <person name="Wang T."/>
            <person name="Wang B."/>
            <person name="Zhang J."/>
            <person name="Peng Z."/>
            <person name="Li Y."/>
            <person name="Li N."/>
            <person name="Wang J."/>
            <person name="Chen M."/>
            <person name="He Y."/>
            <person name="Tan F."/>
            <person name="Song X."/>
            <person name="Zheng Q."/>
            <person name="Huang R."/>
            <person name="Yang H."/>
            <person name="Du X."/>
            <person name="Chen L."/>
            <person name="Yang M."/>
            <person name="Gaffney P.M."/>
            <person name="Wang S."/>
            <person name="Luo L."/>
            <person name="She Z."/>
            <person name="Ming Y."/>
            <person name="Huang W."/>
            <person name="Zhang S."/>
            <person name="Huang B."/>
            <person name="Zhang Y."/>
            <person name="Qu T."/>
            <person name="Ni P."/>
            <person name="Miao G."/>
            <person name="Wang J."/>
            <person name="Wang Q."/>
            <person name="Steinberg C.E."/>
            <person name="Wang H."/>
            <person name="Li N."/>
            <person name="Qian L."/>
            <person name="Zhang G."/>
            <person name="Li Y."/>
            <person name="Yang H."/>
            <person name="Liu X."/>
            <person name="Wang J."/>
            <person name="Yin Y."/>
            <person name="Wang J."/>
        </authorList>
    </citation>
    <scope>NUCLEOTIDE SEQUENCE [LARGE SCALE GENOMIC DNA]</scope>
    <source>
        <strain evidence="1">05x7-T-G4-1.051#20</strain>
    </source>
</reference>
<accession>K1R884</accession>
<dbReference type="EnsemblMetazoa" id="G28097.2">
    <property type="protein sequence ID" value="G28097.2:cds"/>
    <property type="gene ID" value="G28097"/>
</dbReference>
<organism evidence="1">
    <name type="scientific">Magallana gigas</name>
    <name type="common">Pacific oyster</name>
    <name type="synonym">Crassostrea gigas</name>
    <dbReference type="NCBI Taxonomy" id="29159"/>
    <lineage>
        <taxon>Eukaryota</taxon>
        <taxon>Metazoa</taxon>
        <taxon>Spiralia</taxon>
        <taxon>Lophotrochozoa</taxon>
        <taxon>Mollusca</taxon>
        <taxon>Bivalvia</taxon>
        <taxon>Autobranchia</taxon>
        <taxon>Pteriomorphia</taxon>
        <taxon>Ostreida</taxon>
        <taxon>Ostreoidea</taxon>
        <taxon>Ostreidae</taxon>
        <taxon>Magallana</taxon>
    </lineage>
</organism>
<evidence type="ECO:0000313" key="2">
    <source>
        <dbReference type="EnsemblMetazoa" id="G28097.2:cds"/>
    </source>
</evidence>
<dbReference type="AlphaFoldDB" id="K1R884"/>
<dbReference type="HOGENOM" id="CLU_1284418_0_0_1"/>
<keyword evidence="3" id="KW-1185">Reference proteome</keyword>
<name>K1R884_MAGGI</name>
<protein>
    <submittedName>
        <fullName evidence="1 2">Uncharacterized protein</fullName>
    </submittedName>
</protein>
<proteinExistence type="predicted"/>
<reference evidence="2" key="2">
    <citation type="submission" date="2022-08" db="UniProtKB">
        <authorList>
            <consortium name="EnsemblMetazoa"/>
        </authorList>
    </citation>
    <scope>IDENTIFICATION</scope>
    <source>
        <strain evidence="2">05x7-T-G4-1.051#20</strain>
    </source>
</reference>
<dbReference type="Proteomes" id="UP000005408">
    <property type="component" value="Unassembled WGS sequence"/>
</dbReference>